<gene>
    <name evidence="2" type="ORF">LZ495_14620</name>
</gene>
<evidence type="ECO:0000256" key="1">
    <source>
        <dbReference type="SAM" id="MobiDB-lite"/>
    </source>
</evidence>
<evidence type="ECO:0000313" key="3">
    <source>
        <dbReference type="Proteomes" id="UP001165378"/>
    </source>
</evidence>
<keyword evidence="3" id="KW-1185">Reference proteome</keyword>
<dbReference type="InterPro" id="IPR022506">
    <property type="entry name" value="Metallophosphoesterase_PPA1498"/>
</dbReference>
<dbReference type="AlphaFoldDB" id="A0AA41Q1P2"/>
<name>A0AA41Q1P2_9ACTN</name>
<accession>A0AA41Q1P2</accession>
<dbReference type="PANTHER" id="PTHR43143">
    <property type="entry name" value="METALLOPHOSPHOESTERASE, CALCINEURIN SUPERFAMILY"/>
    <property type="match status" value="1"/>
</dbReference>
<dbReference type="InterPro" id="IPR051918">
    <property type="entry name" value="STPP_CPPED1"/>
</dbReference>
<sequence length="596" mass="63468">MVLSGCSDDDDPKEPKATESGKPAPGQPTGPPLAPNAWSTTVEKTLVLAAPGAGGYRKVVEGPGEPYIVRTELVGGKGGDEAAAKTRAAARKPVLAFTQLSDLHILDCQSPARVEFLDRNRDPGEPFASVLPVEGAYRAQEMMSAQVGEAMVQAVNKIEKGPATGGPVAFTIVTGDNTDNCQYNELRWYIDLLDGQQITPDSGDKTKYEGVADQISYDERYWHPDGTPPGAADDWPRAKYGFPTAPGLLDAARKPFKASGLKTPWYTAYGNHDGLAQGNLLPGEAIAKAAVGSTKVIGMAPGANVLALLAQVQSGNQQAVQTLLSGPSRPVSADPDRRPVTRADMIKEHFRTASKPEGHGFTEDNKAKGTAYYAVDHGPVRCLTMDTVNQAGGSEGSLDAEQFAWIESQLKAGSSRYLGPDGKEVQNAAPDKLFVLFSHHTSTSMDNPNGQDRVLGPKLVELLLRFPNVVAWVNGHSHRNAVRPHPRPAGAAAPGGFWEVNTAAHIDWPQQARIVEIADNKDGTLSVFGTIVDSAAPPSNSGRLDDPIALAALSRELAANDWQERDRKDPAEDGKRGAAGDRNVELLLPAPGWLKS</sequence>
<protein>
    <submittedName>
        <fullName evidence="2">TIGR03767 family metallophosphoesterase</fullName>
    </submittedName>
</protein>
<feature type="compositionally biased region" description="Pro residues" evidence="1">
    <location>
        <begin position="25"/>
        <end position="34"/>
    </location>
</feature>
<feature type="region of interest" description="Disordered" evidence="1">
    <location>
        <begin position="1"/>
        <end position="37"/>
    </location>
</feature>
<feature type="compositionally biased region" description="Basic and acidic residues" evidence="1">
    <location>
        <begin position="562"/>
        <end position="584"/>
    </location>
</feature>
<proteinExistence type="predicted"/>
<dbReference type="PANTHER" id="PTHR43143:SF1">
    <property type="entry name" value="SERINE_THREONINE-PROTEIN PHOSPHATASE CPPED1"/>
    <property type="match status" value="1"/>
</dbReference>
<feature type="region of interest" description="Disordered" evidence="1">
    <location>
        <begin position="561"/>
        <end position="596"/>
    </location>
</feature>
<reference evidence="2" key="1">
    <citation type="submission" date="2022-01" db="EMBL/GenBank/DDBJ databases">
        <title>Genome-Based Taxonomic Classification of the Phylum Actinobacteria.</title>
        <authorList>
            <person name="Gao Y."/>
        </authorList>
    </citation>
    <scope>NUCLEOTIDE SEQUENCE</scope>
    <source>
        <strain evidence="2">KLBMP 8922</strain>
    </source>
</reference>
<dbReference type="EMBL" id="JAKFHA010000006">
    <property type="protein sequence ID" value="MCF2528447.1"/>
    <property type="molecule type" value="Genomic_DNA"/>
</dbReference>
<dbReference type="SUPFAM" id="SSF56300">
    <property type="entry name" value="Metallo-dependent phosphatases"/>
    <property type="match status" value="1"/>
</dbReference>
<comment type="caution">
    <text evidence="2">The sequence shown here is derived from an EMBL/GenBank/DDBJ whole genome shotgun (WGS) entry which is preliminary data.</text>
</comment>
<dbReference type="Proteomes" id="UP001165378">
    <property type="component" value="Unassembled WGS sequence"/>
</dbReference>
<evidence type="ECO:0000313" key="2">
    <source>
        <dbReference type="EMBL" id="MCF2528447.1"/>
    </source>
</evidence>
<organism evidence="2 3">
    <name type="scientific">Yinghuangia soli</name>
    <dbReference type="NCBI Taxonomy" id="2908204"/>
    <lineage>
        <taxon>Bacteria</taxon>
        <taxon>Bacillati</taxon>
        <taxon>Actinomycetota</taxon>
        <taxon>Actinomycetes</taxon>
        <taxon>Kitasatosporales</taxon>
        <taxon>Streptomycetaceae</taxon>
        <taxon>Yinghuangia</taxon>
    </lineage>
</organism>
<dbReference type="Gene3D" id="3.60.21.10">
    <property type="match status" value="1"/>
</dbReference>
<dbReference type="InterPro" id="IPR029052">
    <property type="entry name" value="Metallo-depent_PP-like"/>
</dbReference>
<dbReference type="RefSeq" id="WP_235052603.1">
    <property type="nucleotide sequence ID" value="NZ_JAKFHA010000006.1"/>
</dbReference>
<dbReference type="NCBIfam" id="TIGR03767">
    <property type="entry name" value="P_acnes_RR"/>
    <property type="match status" value="1"/>
</dbReference>